<dbReference type="OrthoDB" id="5353095at2759"/>
<reference evidence="3" key="1">
    <citation type="submission" date="2021-06" db="EMBL/GenBank/DDBJ databases">
        <authorList>
            <person name="Kallberg Y."/>
            <person name="Tangrot J."/>
            <person name="Rosling A."/>
        </authorList>
    </citation>
    <scope>NUCLEOTIDE SEQUENCE</scope>
    <source>
        <strain evidence="3">BR232B</strain>
    </source>
</reference>
<dbReference type="GO" id="GO:0051726">
    <property type="term" value="P:regulation of cell cycle"/>
    <property type="evidence" value="ECO:0007669"/>
    <property type="project" value="InterPro"/>
</dbReference>
<dbReference type="AlphaFoldDB" id="A0A9N9D1S8"/>
<feature type="compositionally biased region" description="Basic and acidic residues" evidence="1">
    <location>
        <begin position="113"/>
        <end position="141"/>
    </location>
</feature>
<organism evidence="3 4">
    <name type="scientific">Paraglomus brasilianum</name>
    <dbReference type="NCBI Taxonomy" id="144538"/>
    <lineage>
        <taxon>Eukaryota</taxon>
        <taxon>Fungi</taxon>
        <taxon>Fungi incertae sedis</taxon>
        <taxon>Mucoromycota</taxon>
        <taxon>Glomeromycotina</taxon>
        <taxon>Glomeromycetes</taxon>
        <taxon>Paraglomerales</taxon>
        <taxon>Paraglomeraceae</taxon>
        <taxon>Paraglomus</taxon>
    </lineage>
</organism>
<feature type="compositionally biased region" description="Basic and acidic residues" evidence="1">
    <location>
        <begin position="74"/>
        <end position="89"/>
    </location>
</feature>
<evidence type="ECO:0000313" key="4">
    <source>
        <dbReference type="Proteomes" id="UP000789739"/>
    </source>
</evidence>
<dbReference type="PANTHER" id="PTHR22896:SF0">
    <property type="entry name" value="CYCLIN N-TERMINAL DOMAIN-CONTAINING PROTEIN"/>
    <property type="match status" value="1"/>
</dbReference>
<dbReference type="EMBL" id="CAJVPI010001709">
    <property type="protein sequence ID" value="CAG8623800.1"/>
    <property type="molecule type" value="Genomic_DNA"/>
</dbReference>
<name>A0A9N9D1S8_9GLOM</name>
<feature type="domain" description="Cyclin N-terminal" evidence="2">
    <location>
        <begin position="295"/>
        <end position="426"/>
    </location>
</feature>
<comment type="caution">
    <text evidence="3">The sequence shown here is derived from an EMBL/GenBank/DDBJ whole genome shotgun (WGS) entry which is preliminary data.</text>
</comment>
<dbReference type="InterPro" id="IPR036915">
    <property type="entry name" value="Cyclin-like_sf"/>
</dbReference>
<dbReference type="SUPFAM" id="SSF47954">
    <property type="entry name" value="Cyclin-like"/>
    <property type="match status" value="1"/>
</dbReference>
<dbReference type="Proteomes" id="UP000789739">
    <property type="component" value="Unassembled WGS sequence"/>
</dbReference>
<dbReference type="Pfam" id="PF00134">
    <property type="entry name" value="Cyclin_N"/>
    <property type="match status" value="1"/>
</dbReference>
<protein>
    <submittedName>
        <fullName evidence="3">9994_t:CDS:1</fullName>
    </submittedName>
</protein>
<dbReference type="CDD" id="cd20556">
    <property type="entry name" value="CYCLIN_CABLES"/>
    <property type="match status" value="1"/>
</dbReference>
<feature type="compositionally biased region" description="Polar residues" evidence="1">
    <location>
        <begin position="32"/>
        <end position="64"/>
    </location>
</feature>
<keyword evidence="4" id="KW-1185">Reference proteome</keyword>
<feature type="compositionally biased region" description="Low complexity" evidence="1">
    <location>
        <begin position="145"/>
        <end position="169"/>
    </location>
</feature>
<feature type="compositionally biased region" description="Basic and acidic residues" evidence="1">
    <location>
        <begin position="299"/>
        <end position="309"/>
    </location>
</feature>
<dbReference type="PANTHER" id="PTHR22896">
    <property type="entry name" value="CDK5 AND ABL1 ENZYME SUBSTRATE 1"/>
    <property type="match status" value="1"/>
</dbReference>
<sequence length="446" mass="49745">MTTVPTRQNESRRDLSRQAAFSFLSNISLGTESTLSEKTNNKKISASGNSATNRLYNAGQYQSTERGKGSGHIGENRTNEQDSTSRDESIGTAKAISQIAVDKEIYADQGASDMREGDDPSIKDQKNEKGKSVIAHGKDTETECETLTSLTETETYQKGSDYSSASVSPTPSPPNGSFNQPSSRIAQVHGDVVDQFDLEEDSLYDDNSCWSPNNASPTGAGKFSLLKGTDEKKMRREKSGKAASYVHLLVPGNERDSHEKEIEYNPVLLDDPTLKMGRRRRMISLLPFMGSNTQYTRSSEQKREANEKFRKQHPNLDPTMSLSKIRTVKEKLLLAARNESLGLDLELSTVAMTYAYFEKLVLKNAVNKANRRLMAGICLFLASKVNEPRGMTFGPLLQSIDKYFDVDEKDIKEHEFSVFVGLGFQLYLPHGEFMPHFDRIFQSLGK</sequence>
<feature type="region of interest" description="Disordered" evidence="1">
    <location>
        <begin position="32"/>
        <end position="182"/>
    </location>
</feature>
<evidence type="ECO:0000256" key="1">
    <source>
        <dbReference type="SAM" id="MobiDB-lite"/>
    </source>
</evidence>
<evidence type="ECO:0000259" key="2">
    <source>
        <dbReference type="Pfam" id="PF00134"/>
    </source>
</evidence>
<dbReference type="Gene3D" id="1.10.472.10">
    <property type="entry name" value="Cyclin-like"/>
    <property type="match status" value="1"/>
</dbReference>
<feature type="region of interest" description="Disordered" evidence="1">
    <location>
        <begin position="294"/>
        <end position="316"/>
    </location>
</feature>
<accession>A0A9N9D1S8</accession>
<gene>
    <name evidence="3" type="ORF">PBRASI_LOCUS8861</name>
</gene>
<proteinExistence type="predicted"/>
<dbReference type="InterPro" id="IPR006671">
    <property type="entry name" value="Cyclin_N"/>
</dbReference>
<evidence type="ECO:0000313" key="3">
    <source>
        <dbReference type="EMBL" id="CAG8623800.1"/>
    </source>
</evidence>
<dbReference type="InterPro" id="IPR012388">
    <property type="entry name" value="CABLES1/2"/>
</dbReference>